<dbReference type="Proteomes" id="UP001290455">
    <property type="component" value="Unassembled WGS sequence"/>
</dbReference>
<dbReference type="InterPro" id="IPR037185">
    <property type="entry name" value="EmrE-like"/>
</dbReference>
<evidence type="ECO:0000256" key="3">
    <source>
        <dbReference type="SAM" id="Phobius"/>
    </source>
</evidence>
<comment type="caution">
    <text evidence="5">The sequence shown here is derived from an EMBL/GenBank/DDBJ whole genome shotgun (WGS) entry which is preliminary data.</text>
</comment>
<feature type="transmembrane region" description="Helical" evidence="3">
    <location>
        <begin position="7"/>
        <end position="26"/>
    </location>
</feature>
<evidence type="ECO:0000259" key="4">
    <source>
        <dbReference type="Pfam" id="PF00892"/>
    </source>
</evidence>
<dbReference type="InterPro" id="IPR000620">
    <property type="entry name" value="EamA_dom"/>
</dbReference>
<dbReference type="RefSeq" id="WP_322447498.1">
    <property type="nucleotide sequence ID" value="NZ_JAXOFX010000011.1"/>
</dbReference>
<feature type="transmembrane region" description="Helical" evidence="3">
    <location>
        <begin position="215"/>
        <end position="233"/>
    </location>
</feature>
<evidence type="ECO:0000256" key="1">
    <source>
        <dbReference type="ARBA" id="ARBA00004127"/>
    </source>
</evidence>
<dbReference type="Pfam" id="PF00892">
    <property type="entry name" value="EamA"/>
    <property type="match status" value="2"/>
</dbReference>
<comment type="subcellular location">
    <subcellularLocation>
        <location evidence="1">Endomembrane system</location>
        <topology evidence="1">Multi-pass membrane protein</topology>
    </subcellularLocation>
</comment>
<keyword evidence="3" id="KW-0472">Membrane</keyword>
<evidence type="ECO:0000313" key="5">
    <source>
        <dbReference type="EMBL" id="MDZ5473198.1"/>
    </source>
</evidence>
<feature type="transmembrane region" description="Helical" evidence="3">
    <location>
        <begin position="270"/>
        <end position="288"/>
    </location>
</feature>
<feature type="domain" description="EamA" evidence="4">
    <location>
        <begin position="153"/>
        <end position="287"/>
    </location>
</feature>
<dbReference type="PANTHER" id="PTHR22911:SF79">
    <property type="entry name" value="MOBA-LIKE NTP TRANSFERASE DOMAIN-CONTAINING PROTEIN"/>
    <property type="match status" value="1"/>
</dbReference>
<gene>
    <name evidence="5" type="ORF">SM124_15880</name>
</gene>
<evidence type="ECO:0000313" key="6">
    <source>
        <dbReference type="Proteomes" id="UP001290455"/>
    </source>
</evidence>
<sequence>MKKILPYIAISIAASLWGLIAIFVRGLKESGLNEMEIVMIRVSFATVFLLIIGFTRYRNSLKIDIRKIHLFVGTGVLSILFFNWCYFTAINMMNISFAVILLYTSPAFVTILSFLFLKESLHAKKIIAVVGTIIGCILIAGVQSNDTSSITLAGVIIGLGAGLGYALYSIFGKIALRHYEPFTVTLYTFLVATVALLPFSGIWSKISILLDPTVLLYSVGLGLLPTVVAYFLYTWGLEKTESSIASVIATVEPIVATLVGLIIYSETIGGIQIVGSLLILISVIIVNLPKRGKGLAASENIKKAPIQ</sequence>
<dbReference type="EMBL" id="JAXOFX010000011">
    <property type="protein sequence ID" value="MDZ5473198.1"/>
    <property type="molecule type" value="Genomic_DNA"/>
</dbReference>
<proteinExistence type="inferred from homology"/>
<reference evidence="5 6" key="1">
    <citation type="submission" date="2023-11" db="EMBL/GenBank/DDBJ databases">
        <title>Bacillus jintuensis, isolated from a mudflat on the Beibu Gulf coast.</title>
        <authorList>
            <person name="Li M."/>
        </authorList>
    </citation>
    <scope>NUCLEOTIDE SEQUENCE [LARGE SCALE GENOMIC DNA]</scope>
    <source>
        <strain evidence="5 6">31A1R</strain>
    </source>
</reference>
<keyword evidence="3" id="KW-1133">Transmembrane helix</keyword>
<feature type="transmembrane region" description="Helical" evidence="3">
    <location>
        <begin position="95"/>
        <end position="117"/>
    </location>
</feature>
<feature type="transmembrane region" description="Helical" evidence="3">
    <location>
        <begin position="245"/>
        <end position="264"/>
    </location>
</feature>
<dbReference type="SUPFAM" id="SSF103481">
    <property type="entry name" value="Multidrug resistance efflux transporter EmrE"/>
    <property type="match status" value="2"/>
</dbReference>
<organism evidence="5 6">
    <name type="scientific">Robertmurraya mangrovi</name>
    <dbReference type="NCBI Taxonomy" id="3098077"/>
    <lineage>
        <taxon>Bacteria</taxon>
        <taxon>Bacillati</taxon>
        <taxon>Bacillota</taxon>
        <taxon>Bacilli</taxon>
        <taxon>Bacillales</taxon>
        <taxon>Bacillaceae</taxon>
        <taxon>Robertmurraya</taxon>
    </lineage>
</organism>
<dbReference type="Gene3D" id="1.10.3730.20">
    <property type="match status" value="2"/>
</dbReference>
<dbReference type="PANTHER" id="PTHR22911">
    <property type="entry name" value="ACYL-MALONYL CONDENSING ENZYME-RELATED"/>
    <property type="match status" value="1"/>
</dbReference>
<feature type="transmembrane region" description="Helical" evidence="3">
    <location>
        <begin position="126"/>
        <end position="144"/>
    </location>
</feature>
<keyword evidence="3" id="KW-0812">Transmembrane</keyword>
<evidence type="ECO:0000256" key="2">
    <source>
        <dbReference type="ARBA" id="ARBA00007362"/>
    </source>
</evidence>
<feature type="transmembrane region" description="Helical" evidence="3">
    <location>
        <begin position="38"/>
        <end position="57"/>
    </location>
</feature>
<comment type="similarity">
    <text evidence="2">Belongs to the EamA transporter family.</text>
</comment>
<protein>
    <submittedName>
        <fullName evidence="5">DMT family transporter</fullName>
    </submittedName>
</protein>
<feature type="domain" description="EamA" evidence="4">
    <location>
        <begin position="7"/>
        <end position="140"/>
    </location>
</feature>
<name>A0ABU5J1C6_9BACI</name>
<feature type="transmembrane region" description="Helical" evidence="3">
    <location>
        <begin position="182"/>
        <end position="203"/>
    </location>
</feature>
<feature type="transmembrane region" description="Helical" evidence="3">
    <location>
        <begin position="69"/>
        <end position="89"/>
    </location>
</feature>
<feature type="transmembrane region" description="Helical" evidence="3">
    <location>
        <begin position="150"/>
        <end position="170"/>
    </location>
</feature>
<keyword evidence="6" id="KW-1185">Reference proteome</keyword>
<accession>A0ABU5J1C6</accession>